<sequence length="299" mass="33785">MREQQSLLSPAIQTYDESTLTGKTIWKFRINRLLGVGAFSKVYLATDENHGNRKSAIKMIGKAKLLKDLRMQSSFLQHPGIIQLEATMEIERHLCLVLEYVDGGELFDFVQQQGTKDSTGQVDEITVKDLFLQLVTTVQWIHEKNVVHRDLKLENILLYRNNGQLKLKVSDFGLARVIDPKQPLLSTRCGSEEYAAPEIVQGIGYDGRLTDTWACGVILYAMLVSYLPFSARDGTSLSQLFYQIVQATIRWPKDQVISSHAKQVVSSLILRQPEKRMSLADIPSLPWFQSIDSSCPPTV</sequence>
<evidence type="ECO:0000313" key="13">
    <source>
        <dbReference type="Proteomes" id="UP000193560"/>
    </source>
</evidence>
<dbReference type="GO" id="GO:0007165">
    <property type="term" value="P:signal transduction"/>
    <property type="evidence" value="ECO:0007669"/>
    <property type="project" value="TreeGrafter"/>
</dbReference>
<dbReference type="GO" id="GO:0004674">
    <property type="term" value="F:protein serine/threonine kinase activity"/>
    <property type="evidence" value="ECO:0007669"/>
    <property type="project" value="UniProtKB-KW"/>
</dbReference>
<dbReference type="InterPro" id="IPR008271">
    <property type="entry name" value="Ser/Thr_kinase_AS"/>
</dbReference>
<evidence type="ECO:0000256" key="8">
    <source>
        <dbReference type="ARBA" id="ARBA00048679"/>
    </source>
</evidence>
<comment type="caution">
    <text evidence="12">The sequence shown here is derived from an EMBL/GenBank/DDBJ whole genome shotgun (WGS) entry which is preliminary data.</text>
</comment>
<evidence type="ECO:0000256" key="5">
    <source>
        <dbReference type="ARBA" id="ARBA00022777"/>
    </source>
</evidence>
<dbReference type="EMBL" id="MCGE01000019">
    <property type="protein sequence ID" value="ORZ12285.1"/>
    <property type="molecule type" value="Genomic_DNA"/>
</dbReference>
<keyword evidence="2 10" id="KW-0723">Serine/threonine-protein kinase</keyword>
<dbReference type="PROSITE" id="PS00108">
    <property type="entry name" value="PROTEIN_KINASE_ST"/>
    <property type="match status" value="1"/>
</dbReference>
<comment type="similarity">
    <text evidence="10">Belongs to the protein kinase superfamily.</text>
</comment>
<feature type="binding site" evidence="9">
    <location>
        <position position="62"/>
    </location>
    <ligand>
        <name>ATP</name>
        <dbReference type="ChEBI" id="CHEBI:30616"/>
    </ligand>
</feature>
<dbReference type="AlphaFoldDB" id="A0A1X2I9J9"/>
<dbReference type="FunFam" id="1.10.510.10:FF:000571">
    <property type="entry name" value="Maternal embryonic leucine zipper kinase"/>
    <property type="match status" value="1"/>
</dbReference>
<keyword evidence="5 12" id="KW-0418">Kinase</keyword>
<organism evidence="12 13">
    <name type="scientific">Absidia repens</name>
    <dbReference type="NCBI Taxonomy" id="90262"/>
    <lineage>
        <taxon>Eukaryota</taxon>
        <taxon>Fungi</taxon>
        <taxon>Fungi incertae sedis</taxon>
        <taxon>Mucoromycota</taxon>
        <taxon>Mucoromycotina</taxon>
        <taxon>Mucoromycetes</taxon>
        <taxon>Mucorales</taxon>
        <taxon>Cunninghamellaceae</taxon>
        <taxon>Absidia</taxon>
    </lineage>
</organism>
<dbReference type="Pfam" id="PF00069">
    <property type="entry name" value="Pkinase"/>
    <property type="match status" value="1"/>
</dbReference>
<reference evidence="12 13" key="1">
    <citation type="submission" date="2016-07" db="EMBL/GenBank/DDBJ databases">
        <title>Pervasive Adenine N6-methylation of Active Genes in Fungi.</title>
        <authorList>
            <consortium name="DOE Joint Genome Institute"/>
            <person name="Mondo S.J."/>
            <person name="Dannebaum R.O."/>
            <person name="Kuo R.C."/>
            <person name="Labutti K."/>
            <person name="Haridas S."/>
            <person name="Kuo A."/>
            <person name="Salamov A."/>
            <person name="Ahrendt S.R."/>
            <person name="Lipzen A."/>
            <person name="Sullivan W."/>
            <person name="Andreopoulos W.B."/>
            <person name="Clum A."/>
            <person name="Lindquist E."/>
            <person name="Daum C."/>
            <person name="Ramamoorthy G.K."/>
            <person name="Gryganskyi A."/>
            <person name="Culley D."/>
            <person name="Magnuson J.K."/>
            <person name="James T.Y."/>
            <person name="O'Malley M.A."/>
            <person name="Stajich J.E."/>
            <person name="Spatafora J.W."/>
            <person name="Visel A."/>
            <person name="Grigoriev I.V."/>
        </authorList>
    </citation>
    <scope>NUCLEOTIDE SEQUENCE [LARGE SCALE GENOMIC DNA]</scope>
    <source>
        <strain evidence="12 13">NRRL 1336</strain>
    </source>
</reference>
<dbReference type="Proteomes" id="UP000193560">
    <property type="component" value="Unassembled WGS sequence"/>
</dbReference>
<dbReference type="OrthoDB" id="289250at2759"/>
<evidence type="ECO:0000256" key="1">
    <source>
        <dbReference type="ARBA" id="ARBA00012513"/>
    </source>
</evidence>
<dbReference type="PANTHER" id="PTHR43895">
    <property type="entry name" value="CALCIUM/CALMODULIN-DEPENDENT PROTEIN KINASE KINASE-RELATED"/>
    <property type="match status" value="1"/>
</dbReference>
<evidence type="ECO:0000313" key="12">
    <source>
        <dbReference type="EMBL" id="ORZ12285.1"/>
    </source>
</evidence>
<evidence type="ECO:0000256" key="6">
    <source>
        <dbReference type="ARBA" id="ARBA00022840"/>
    </source>
</evidence>
<dbReference type="PROSITE" id="PS50011">
    <property type="entry name" value="PROTEIN_KINASE_DOM"/>
    <property type="match status" value="1"/>
</dbReference>
<keyword evidence="4 9" id="KW-0547">Nucleotide-binding</keyword>
<evidence type="ECO:0000256" key="3">
    <source>
        <dbReference type="ARBA" id="ARBA00022679"/>
    </source>
</evidence>
<dbReference type="SUPFAM" id="SSF56112">
    <property type="entry name" value="Protein kinase-like (PK-like)"/>
    <property type="match status" value="1"/>
</dbReference>
<dbReference type="PANTHER" id="PTHR43895:SF32">
    <property type="entry name" value="SERINE_THREONINE-PROTEIN KINASE CHK1"/>
    <property type="match status" value="1"/>
</dbReference>
<evidence type="ECO:0000256" key="7">
    <source>
        <dbReference type="ARBA" id="ARBA00047899"/>
    </source>
</evidence>
<feature type="domain" description="Protein kinase" evidence="11">
    <location>
        <begin position="28"/>
        <end position="288"/>
    </location>
</feature>
<keyword evidence="13" id="KW-1185">Reference proteome</keyword>
<evidence type="ECO:0000256" key="2">
    <source>
        <dbReference type="ARBA" id="ARBA00022527"/>
    </source>
</evidence>
<dbReference type="InterPro" id="IPR011009">
    <property type="entry name" value="Kinase-like_dom_sf"/>
</dbReference>
<comment type="catalytic activity">
    <reaction evidence="8">
        <text>L-seryl-[protein] + ATP = O-phospho-L-seryl-[protein] + ADP + H(+)</text>
        <dbReference type="Rhea" id="RHEA:17989"/>
        <dbReference type="Rhea" id="RHEA-COMP:9863"/>
        <dbReference type="Rhea" id="RHEA-COMP:11604"/>
        <dbReference type="ChEBI" id="CHEBI:15378"/>
        <dbReference type="ChEBI" id="CHEBI:29999"/>
        <dbReference type="ChEBI" id="CHEBI:30616"/>
        <dbReference type="ChEBI" id="CHEBI:83421"/>
        <dbReference type="ChEBI" id="CHEBI:456216"/>
        <dbReference type="EC" id="2.7.11.1"/>
    </reaction>
</comment>
<dbReference type="Gene3D" id="1.10.510.10">
    <property type="entry name" value="Transferase(Phosphotransferase) domain 1"/>
    <property type="match status" value="1"/>
</dbReference>
<evidence type="ECO:0000256" key="10">
    <source>
        <dbReference type="RuleBase" id="RU000304"/>
    </source>
</evidence>
<dbReference type="GO" id="GO:0005524">
    <property type="term" value="F:ATP binding"/>
    <property type="evidence" value="ECO:0007669"/>
    <property type="project" value="UniProtKB-UniRule"/>
</dbReference>
<gene>
    <name evidence="12" type="ORF">BCR42DRAFT_331958</name>
</gene>
<evidence type="ECO:0000256" key="9">
    <source>
        <dbReference type="PROSITE-ProRule" id="PRU10141"/>
    </source>
</evidence>
<dbReference type="InterPro" id="IPR017441">
    <property type="entry name" value="Protein_kinase_ATP_BS"/>
</dbReference>
<comment type="catalytic activity">
    <reaction evidence="7">
        <text>L-threonyl-[protein] + ATP = O-phospho-L-threonyl-[protein] + ADP + H(+)</text>
        <dbReference type="Rhea" id="RHEA:46608"/>
        <dbReference type="Rhea" id="RHEA-COMP:11060"/>
        <dbReference type="Rhea" id="RHEA-COMP:11605"/>
        <dbReference type="ChEBI" id="CHEBI:15378"/>
        <dbReference type="ChEBI" id="CHEBI:30013"/>
        <dbReference type="ChEBI" id="CHEBI:30616"/>
        <dbReference type="ChEBI" id="CHEBI:61977"/>
        <dbReference type="ChEBI" id="CHEBI:456216"/>
        <dbReference type="EC" id="2.7.11.1"/>
    </reaction>
</comment>
<keyword evidence="3" id="KW-0808">Transferase</keyword>
<evidence type="ECO:0000259" key="11">
    <source>
        <dbReference type="PROSITE" id="PS50011"/>
    </source>
</evidence>
<keyword evidence="6 9" id="KW-0067">ATP-binding</keyword>
<accession>A0A1X2I9J9</accession>
<dbReference type="EC" id="2.7.11.1" evidence="1"/>
<dbReference type="InterPro" id="IPR000719">
    <property type="entry name" value="Prot_kinase_dom"/>
</dbReference>
<protein>
    <recommendedName>
        <fullName evidence="1">non-specific serine/threonine protein kinase</fullName>
        <ecNumber evidence="1">2.7.11.1</ecNumber>
    </recommendedName>
</protein>
<dbReference type="STRING" id="90262.A0A1X2I9J9"/>
<name>A0A1X2I9J9_9FUNG</name>
<dbReference type="PROSITE" id="PS00107">
    <property type="entry name" value="PROTEIN_KINASE_ATP"/>
    <property type="match status" value="1"/>
</dbReference>
<evidence type="ECO:0000256" key="4">
    <source>
        <dbReference type="ARBA" id="ARBA00022741"/>
    </source>
</evidence>
<proteinExistence type="inferred from homology"/>
<dbReference type="SMART" id="SM00220">
    <property type="entry name" value="S_TKc"/>
    <property type="match status" value="1"/>
</dbReference>